<sequence>MLKAGNFYRCKYSFMGFMHKVFGWLNSFVTNELFEREYVVFLLIEIMRKQSLTMLLRVIYNMLVASSKDLFQ</sequence>
<comment type="caution">
    <text evidence="1">The sequence shown here is derived from an EMBL/GenBank/DDBJ whole genome shotgun (WGS) entry which is preliminary data.</text>
</comment>
<protein>
    <submittedName>
        <fullName evidence="1">Uncharacterized protein</fullName>
    </submittedName>
</protein>
<gene>
    <name evidence="1" type="ORF">GIB67_039847</name>
</gene>
<dbReference type="EMBL" id="JACGCM010000309">
    <property type="protein sequence ID" value="KAF6173896.1"/>
    <property type="molecule type" value="Genomic_DNA"/>
</dbReference>
<evidence type="ECO:0000313" key="1">
    <source>
        <dbReference type="EMBL" id="KAF6173896.1"/>
    </source>
</evidence>
<evidence type="ECO:0000313" key="2">
    <source>
        <dbReference type="Proteomes" id="UP000541444"/>
    </source>
</evidence>
<proteinExistence type="predicted"/>
<dbReference type="Proteomes" id="UP000541444">
    <property type="component" value="Unassembled WGS sequence"/>
</dbReference>
<organism evidence="1 2">
    <name type="scientific">Kingdonia uniflora</name>
    <dbReference type="NCBI Taxonomy" id="39325"/>
    <lineage>
        <taxon>Eukaryota</taxon>
        <taxon>Viridiplantae</taxon>
        <taxon>Streptophyta</taxon>
        <taxon>Embryophyta</taxon>
        <taxon>Tracheophyta</taxon>
        <taxon>Spermatophyta</taxon>
        <taxon>Magnoliopsida</taxon>
        <taxon>Ranunculales</taxon>
        <taxon>Circaeasteraceae</taxon>
        <taxon>Kingdonia</taxon>
    </lineage>
</organism>
<name>A0A7J7P366_9MAGN</name>
<keyword evidence="2" id="KW-1185">Reference proteome</keyword>
<accession>A0A7J7P366</accession>
<dbReference type="AlphaFoldDB" id="A0A7J7P366"/>
<reference evidence="1 2" key="1">
    <citation type="journal article" date="2020" name="IScience">
        <title>Genome Sequencing of the Endangered Kingdonia uniflora (Circaeasteraceae, Ranunculales) Reveals Potential Mechanisms of Evolutionary Specialization.</title>
        <authorList>
            <person name="Sun Y."/>
            <person name="Deng T."/>
            <person name="Zhang A."/>
            <person name="Moore M.J."/>
            <person name="Landis J.B."/>
            <person name="Lin N."/>
            <person name="Zhang H."/>
            <person name="Zhang X."/>
            <person name="Huang J."/>
            <person name="Zhang X."/>
            <person name="Sun H."/>
            <person name="Wang H."/>
        </authorList>
    </citation>
    <scope>NUCLEOTIDE SEQUENCE [LARGE SCALE GENOMIC DNA]</scope>
    <source>
        <strain evidence="1">TB1705</strain>
        <tissue evidence="1">Leaf</tissue>
    </source>
</reference>